<reference evidence="2 3" key="6">
    <citation type="journal article" date="1992" name="Virus Genes">
        <title>Characterization of the third origin of DNA replication of the genome of insect iridescent virus type 6.</title>
        <authorList>
            <person name="Sonntag K.C."/>
            <person name="Darai G."/>
        </authorList>
    </citation>
    <scope>NUCLEOTIDE SEQUENCE [LARGE SCALE GENOMIC DNA]</scope>
</reference>
<dbReference type="Proteomes" id="UP000001359">
    <property type="component" value="Segment"/>
</dbReference>
<dbReference type="EMBL" id="AF303741">
    <property type="protein sequence ID" value="AAK82003.1"/>
    <property type="molecule type" value="Genomic_DNA"/>
</dbReference>
<keyword evidence="1" id="KW-0812">Transmembrane</keyword>
<organismHost>
    <name type="scientific">Gryllus campestris</name>
    <dbReference type="NCBI Taxonomy" id="58607"/>
</organismHost>
<keyword evidence="3" id="KW-1185">Reference proteome</keyword>
<sequence>MSIQTLILSSFRYYFFIIIFLSLFFYAYGKLKYKLEIILFNKS</sequence>
<evidence type="ECO:0000256" key="1">
    <source>
        <dbReference type="SAM" id="Phobius"/>
    </source>
</evidence>
<dbReference type="RefSeq" id="NP_149544.1">
    <property type="nucleotide sequence ID" value="NC_003038.1"/>
</dbReference>
<reference evidence="2 3" key="10">
    <citation type="journal article" date="1994" name="Nucleic Acids Res.">
        <title>Identification of genes encoding zinc finger proteins, non-histone chromosomal HMG protein homologue, and a putative GTP phosphohydrolase in the genome of Chilo iridescent virus.</title>
        <authorList>
            <person name="Schnitzler P."/>
            <person name="Hug M."/>
            <person name="Handermann M."/>
            <person name="Janssen W."/>
            <person name="Koonin E.V."/>
            <person name="Delius H."/>
            <person name="Darai C."/>
        </authorList>
    </citation>
    <scope>NUCLEOTIDE SEQUENCE [LARGE SCALE GENOMIC DNA]</scope>
</reference>
<organismHost>
    <name type="scientific">Spodoptera frugiperda</name>
    <name type="common">Fall armyworm</name>
    <dbReference type="NCBI Taxonomy" id="7108"/>
</organismHost>
<organismHost>
    <name type="scientific">Chilo suppressalis</name>
    <name type="common">Asiatic rice borer moth</name>
    <dbReference type="NCBI Taxonomy" id="168631"/>
</organismHost>
<organismHost>
    <name type="scientific">Acheta domesticus</name>
    <name type="common">House cricket</name>
    <dbReference type="NCBI Taxonomy" id="6997"/>
</organismHost>
<reference evidence="2 3" key="1">
    <citation type="journal article" date="1984" name="J. Virol.">
        <title>DNA analysis of insect iridescent virus 6: evidence for circular permutation and terminal redundancy.</title>
        <authorList>
            <person name="Delius H."/>
            <person name="Darai G."/>
            <person name="Fluegel R.M."/>
        </authorList>
    </citation>
    <scope>NUCLEOTIDE SEQUENCE [LARGE SCALE GENOMIC DNA]</scope>
</reference>
<reference evidence="2 3" key="3">
    <citation type="journal article" date="1987" name="Virology">
        <title>Molecular cloning and physical mapping of the genome of insect iridescent virus type 6: further evidence for circular permutation of the viral genome.</title>
        <authorList>
            <person name="Schnitzler P."/>
            <person name="Soltau J.B."/>
            <person name="Fischer M."/>
            <person name="Reisner H."/>
            <person name="Scholz J."/>
            <person name="Delius H."/>
            <person name="Darai G."/>
        </authorList>
    </citation>
    <scope>NUCLEOTIDE SEQUENCE [LARGE SCALE GENOMIC DNA]</scope>
</reference>
<accession>Q91G29</accession>
<reference evidence="2 3" key="5">
    <citation type="journal article" date="1992" name="Virus Genes">
        <title>Identification and mapping of origins of DNA replication within the DNA sequences of the genome of insect iridescent virus type 6.</title>
        <authorList>
            <person name="Handermann M."/>
            <person name="Schnitzler P."/>
            <person name="Rosen-Wolff A."/>
            <person name="Raab K."/>
            <person name="Sonntag K.C."/>
            <person name="Darai G."/>
        </authorList>
    </citation>
    <scope>NUCLEOTIDE SEQUENCE [LARGE SCALE GENOMIC DNA]</scope>
</reference>
<keyword evidence="1" id="KW-1133">Transmembrane helix</keyword>
<name>Q91G29_IIV6</name>
<reference evidence="2 3" key="7">
    <citation type="journal article" date="1993" name="J. Gen. Virol.">
        <title>Identification of the gene encoding the major capsid protein of insect iridescent virus type 6 by polymerase chain reaction.</title>
        <authorList>
            <person name="Stohwasser R."/>
            <person name="Raab K."/>
            <person name="Schnitzler P."/>
            <person name="Janssen W."/>
            <person name="Darai G."/>
        </authorList>
    </citation>
    <scope>NUCLEOTIDE SEQUENCE [LARGE SCALE GENOMIC DNA]</scope>
</reference>
<reference evidence="2 3" key="12">
    <citation type="journal article" date="1997" name="Virus Genes">
        <title>The DNA sequence of Chilo iridescent virus between the genome coordinates 0.101 and 0.391; similarities in coding strategy between insect and vertebrate iridoviruses.</title>
        <authorList>
            <person name="Bahr U."/>
            <person name="Tidona C.A."/>
            <person name="Darai G."/>
        </authorList>
    </citation>
    <scope>NUCLEOTIDE SEQUENCE [LARGE SCALE GENOMIC DNA]</scope>
</reference>
<evidence type="ECO:0000313" key="3">
    <source>
        <dbReference type="Proteomes" id="UP000001359"/>
    </source>
</evidence>
<reference evidence="2 3" key="11">
    <citation type="journal article" date="1994" name="Virus Genes">
        <title>Chilo iridescent virus encodes a putative helicase belonging to a distinct family within the "DEAD/H" superfamily: implications for the evolution of large DNA viruses.</title>
        <authorList>
            <person name="Sonntag K.C."/>
            <person name="Schnitzler P."/>
            <person name="Koonin E.V."/>
            <person name="Darai G."/>
        </authorList>
    </citation>
    <scope>NUCLEOTIDE SEQUENCE [LARGE SCALE GENOMIC DNA]</scope>
</reference>
<proteinExistence type="predicted"/>
<protein>
    <submittedName>
        <fullName evidence="2">081L</fullName>
    </submittedName>
</protein>
<reference evidence="2 3" key="4">
    <citation type="journal article" date="1988" name="Virology">
        <title>Identification and characterization of the repetitive DNA element in the genome of insect iridescent virus type 6.</title>
        <authorList>
            <person name="Fischer M."/>
            <person name="Schnitzler P."/>
            <person name="Delius H."/>
            <person name="Darai G."/>
        </authorList>
    </citation>
    <scope>NUCLEOTIDE SEQUENCE [LARGE SCALE GENOMIC DNA]</scope>
</reference>
<dbReference type="GeneID" id="1733065"/>
<organismHost>
    <name type="scientific">Gryllus bimaculatus</name>
    <name type="common">Two-spotted cricket</name>
    <dbReference type="NCBI Taxonomy" id="6999"/>
</organismHost>
<reference evidence="2 3" key="15">
    <citation type="journal article" date="2001" name="Virology">
        <title>Analysis of the first complete DNA sequence of an invertebrate iridovirus: coding strategy of the genome of Chilo iridescent virus.</title>
        <authorList>
            <person name="Jakob N.J."/>
            <person name="Muller K."/>
            <person name="Bahr U."/>
            <person name="Darai G."/>
        </authorList>
    </citation>
    <scope>NUCLEOTIDE SEQUENCE [LARGE SCALE GENOMIC DNA]</scope>
</reference>
<organism evidence="2 3">
    <name type="scientific">Invertebrate iridescent virus 6</name>
    <name type="common">IIV-6</name>
    <name type="synonym">Chilo iridescent virus</name>
    <dbReference type="NCBI Taxonomy" id="176652"/>
    <lineage>
        <taxon>Viruses</taxon>
        <taxon>Varidnaviria</taxon>
        <taxon>Bamfordvirae</taxon>
        <taxon>Nucleocytoviricota</taxon>
        <taxon>Megaviricetes</taxon>
        <taxon>Pimascovirales</taxon>
        <taxon>Pimascovirales incertae sedis</taxon>
        <taxon>Iridoviridae</taxon>
        <taxon>Betairidovirinae</taxon>
        <taxon>Iridovirus</taxon>
        <taxon>Iridovirus chilo1</taxon>
    </lineage>
</organism>
<reference evidence="2 3" key="2">
    <citation type="journal article" date="1986" name="Med. Microbiol. Immunol.">
        <title>Insect iridescent virus type 6 induced toxic degenerative hepatitis in mice.</title>
        <authorList>
            <person name="Lorbacher de Ruiz H."/>
            <person name="Gelderblom H."/>
            <person name="Hofmann W."/>
            <person name="Darai G."/>
        </authorList>
    </citation>
    <scope>NUCLEOTIDE SEQUENCE [LARGE SCALE GENOMIC DNA]</scope>
</reference>
<reference evidence="2 3" key="14">
    <citation type="journal article" date="1999" name="Virus Genes">
        <title>Identification of a gene cluster within the genome of Chilo iridescent virus encoding enzymes involved in viral DNA replication and processing.</title>
        <authorList>
            <person name="Muller K."/>
            <person name="Tidona C.A."/>
            <person name="Darai G."/>
        </authorList>
    </citation>
    <scope>NUCLEOTIDE SEQUENCE [LARGE SCALE GENOMIC DNA]</scope>
</reference>
<feature type="transmembrane region" description="Helical" evidence="1">
    <location>
        <begin position="12"/>
        <end position="29"/>
    </location>
</feature>
<reference evidence="2 3" key="8">
    <citation type="journal article" date="1994" name="Intervirology">
        <title>Identification of the primary structure and the coding capacity of the genome of insect iridescent virus type 6 between the genome coordinates 0.310 and 0.347 (7990 bp).</title>
        <authorList>
            <person name="Sonntag K.C."/>
            <person name="Schnitzler P."/>
            <person name="Janssen W."/>
            <person name="Darai G."/>
        </authorList>
    </citation>
    <scope>NUCLEOTIDE SEQUENCE [LARGE SCALE GENOMIC DNA]</scope>
</reference>
<dbReference type="KEGG" id="vg:1733065"/>
<evidence type="ECO:0000313" key="2">
    <source>
        <dbReference type="EMBL" id="AAK82003.1"/>
    </source>
</evidence>
<keyword evidence="1" id="KW-0472">Membrane</keyword>
<reference evidence="2 3" key="13">
    <citation type="journal article" date="1998" name="Virus Genes">
        <title>Identification of a thymidylate synthase gene within the genome of Chilo iridescent virus.</title>
        <authorList>
            <person name="Muller K."/>
            <person name="Tidona C.A."/>
            <person name="Bahr U."/>
            <person name="Darai G."/>
        </authorList>
    </citation>
    <scope>NUCLEOTIDE SEQUENCE [LARGE SCALE GENOMIC DNA]</scope>
</reference>
<reference evidence="2 3" key="9">
    <citation type="journal article" date="1994" name="J. Gen. Virol.">
        <title>Insect iridescent virus type 6 encodes a polypeptide related to the largest subunit of eukaryotic RNA polymerase II.</title>
        <authorList>
            <person name="Schnitzler P."/>
            <person name="Sonntag K.C."/>
            <person name="Muller M."/>
            <person name="Janssen W."/>
            <person name="Bugert J.J."/>
            <person name="Koonin E.V."/>
            <person name="Darai G."/>
        </authorList>
    </citation>
    <scope>NUCLEOTIDE SEQUENCE [LARGE SCALE GENOMIC DNA]</scope>
</reference>